<gene>
    <name evidence="3" type="ORF">NDU88_005951</name>
</gene>
<feature type="signal peptide" evidence="1">
    <location>
        <begin position="1"/>
        <end position="19"/>
    </location>
</feature>
<evidence type="ECO:0000313" key="4">
    <source>
        <dbReference type="Proteomes" id="UP001066276"/>
    </source>
</evidence>
<feature type="chain" id="PRO_5043597055" description="Nose resistant-to-fluoxetine protein N-terminal domain-containing protein" evidence="1">
    <location>
        <begin position="20"/>
        <end position="96"/>
    </location>
</feature>
<proteinExistence type="predicted"/>
<dbReference type="AlphaFoldDB" id="A0AAV7W984"/>
<evidence type="ECO:0000256" key="1">
    <source>
        <dbReference type="SAM" id="SignalP"/>
    </source>
</evidence>
<sequence length="96" mass="10374">MLGASWLLVVFVLPVRGTAFETNISQDCLAHTREFLSDLSSLAPKSYAVTMYDAMGKVNSGVLNGNSERLGSRSQCLSADSGSFQGQYCKVHVQQP</sequence>
<keyword evidence="1" id="KW-0732">Signal</keyword>
<accession>A0AAV7W984</accession>
<comment type="caution">
    <text evidence="3">The sequence shown here is derived from an EMBL/GenBank/DDBJ whole genome shotgun (WGS) entry which is preliminary data.</text>
</comment>
<reference evidence="3" key="1">
    <citation type="journal article" date="2022" name="bioRxiv">
        <title>Sequencing and chromosome-scale assembly of the giantPleurodeles waltlgenome.</title>
        <authorList>
            <person name="Brown T."/>
            <person name="Elewa A."/>
            <person name="Iarovenko S."/>
            <person name="Subramanian E."/>
            <person name="Araus A.J."/>
            <person name="Petzold A."/>
            <person name="Susuki M."/>
            <person name="Suzuki K.-i.T."/>
            <person name="Hayashi T."/>
            <person name="Toyoda A."/>
            <person name="Oliveira C."/>
            <person name="Osipova E."/>
            <person name="Leigh N.D."/>
            <person name="Simon A."/>
            <person name="Yun M.H."/>
        </authorList>
    </citation>
    <scope>NUCLEOTIDE SEQUENCE</scope>
    <source>
        <strain evidence="3">20211129_DDA</strain>
        <tissue evidence="3">Liver</tissue>
    </source>
</reference>
<evidence type="ECO:0000313" key="3">
    <source>
        <dbReference type="EMBL" id="KAJ1210589.1"/>
    </source>
</evidence>
<organism evidence="3 4">
    <name type="scientific">Pleurodeles waltl</name>
    <name type="common">Iberian ribbed newt</name>
    <dbReference type="NCBI Taxonomy" id="8319"/>
    <lineage>
        <taxon>Eukaryota</taxon>
        <taxon>Metazoa</taxon>
        <taxon>Chordata</taxon>
        <taxon>Craniata</taxon>
        <taxon>Vertebrata</taxon>
        <taxon>Euteleostomi</taxon>
        <taxon>Amphibia</taxon>
        <taxon>Batrachia</taxon>
        <taxon>Caudata</taxon>
        <taxon>Salamandroidea</taxon>
        <taxon>Salamandridae</taxon>
        <taxon>Pleurodelinae</taxon>
        <taxon>Pleurodeles</taxon>
    </lineage>
</organism>
<evidence type="ECO:0000259" key="2">
    <source>
        <dbReference type="Pfam" id="PF20146"/>
    </source>
</evidence>
<feature type="domain" description="Nose resistant-to-fluoxetine protein N-terminal" evidence="2">
    <location>
        <begin position="28"/>
        <end position="89"/>
    </location>
</feature>
<dbReference type="Proteomes" id="UP001066276">
    <property type="component" value="Chromosome 1_2"/>
</dbReference>
<name>A0AAV7W984_PLEWA</name>
<dbReference type="EMBL" id="JANPWB010000002">
    <property type="protein sequence ID" value="KAJ1210589.1"/>
    <property type="molecule type" value="Genomic_DNA"/>
</dbReference>
<protein>
    <recommendedName>
        <fullName evidence="2">Nose resistant-to-fluoxetine protein N-terminal domain-containing protein</fullName>
    </recommendedName>
</protein>
<dbReference type="Pfam" id="PF20146">
    <property type="entry name" value="NRF"/>
    <property type="match status" value="1"/>
</dbReference>
<dbReference type="InterPro" id="IPR006621">
    <property type="entry name" value="Nose-resist-to-fluoxetine_N"/>
</dbReference>
<keyword evidence="4" id="KW-1185">Reference proteome</keyword>